<evidence type="ECO:0000313" key="4">
    <source>
        <dbReference type="Proteomes" id="UP001500307"/>
    </source>
</evidence>
<comment type="caution">
    <text evidence="3">The sequence shown here is derived from an EMBL/GenBank/DDBJ whole genome shotgun (WGS) entry which is preliminary data.</text>
</comment>
<keyword evidence="1" id="KW-0812">Transmembrane</keyword>
<keyword evidence="1" id="KW-1133">Transmembrane helix</keyword>
<keyword evidence="4" id="KW-1185">Reference proteome</keyword>
<reference evidence="4" key="1">
    <citation type="journal article" date="2019" name="Int. J. Syst. Evol. Microbiol.">
        <title>The Global Catalogue of Microorganisms (GCM) 10K type strain sequencing project: providing services to taxonomists for standard genome sequencing and annotation.</title>
        <authorList>
            <consortium name="The Broad Institute Genomics Platform"/>
            <consortium name="The Broad Institute Genome Sequencing Center for Infectious Disease"/>
            <person name="Wu L."/>
            <person name="Ma J."/>
        </authorList>
    </citation>
    <scope>NUCLEOTIDE SEQUENCE [LARGE SCALE GENOMIC DNA]</scope>
    <source>
        <strain evidence="4">JCM 3175</strain>
    </source>
</reference>
<dbReference type="RefSeq" id="WP_346119958.1">
    <property type="nucleotide sequence ID" value="NZ_BAABGU010000015.1"/>
</dbReference>
<gene>
    <name evidence="3" type="ORF">GCM10023176_29660</name>
</gene>
<dbReference type="EMBL" id="BAABGU010000015">
    <property type="protein sequence ID" value="GAA4570639.1"/>
    <property type="molecule type" value="Genomic_DNA"/>
</dbReference>
<sequence length="259" mass="27484">MPSSTVPDTSAIRPSPQPVADRVRVAAALVVAAAWAVAVIRGGIRGSWADGPLGTAPLTLGLSALVAMALTVGRPWRRPARLVLVRPGRLRVPAGSGFGWYVVAQVMILTGSAVPHLDVDPLRDVPAVTLAALAALVIAVLVAAVFDGRPRVDLTSHGIEARDPTGRRTIPWAALAAGRPLRQPHGHKLVLTVVHPELVEHRGLVRGSATAPLLTLTWLRVQPWFLADALRWYVDHPAERVALGTPDGDERLRRALGVG</sequence>
<evidence type="ECO:0000256" key="1">
    <source>
        <dbReference type="SAM" id="Phobius"/>
    </source>
</evidence>
<protein>
    <recommendedName>
        <fullName evidence="2">Low molecular weight protein antigen 6 PH domain-containing protein</fullName>
    </recommendedName>
</protein>
<feature type="transmembrane region" description="Helical" evidence="1">
    <location>
        <begin position="127"/>
        <end position="146"/>
    </location>
</feature>
<evidence type="ECO:0000259" key="2">
    <source>
        <dbReference type="Pfam" id="PF10756"/>
    </source>
</evidence>
<keyword evidence="1" id="KW-0472">Membrane</keyword>
<dbReference type="Proteomes" id="UP001500307">
    <property type="component" value="Unassembled WGS sequence"/>
</dbReference>
<feature type="transmembrane region" description="Helical" evidence="1">
    <location>
        <begin position="23"/>
        <end position="44"/>
    </location>
</feature>
<feature type="domain" description="Low molecular weight protein antigen 6 PH" evidence="2">
    <location>
        <begin position="149"/>
        <end position="177"/>
    </location>
</feature>
<name>A0ABP8SMT5_9ACTN</name>
<accession>A0ABP8SMT5</accession>
<evidence type="ECO:0000313" key="3">
    <source>
        <dbReference type="EMBL" id="GAA4570639.1"/>
    </source>
</evidence>
<feature type="transmembrane region" description="Helical" evidence="1">
    <location>
        <begin position="97"/>
        <end position="115"/>
    </location>
</feature>
<dbReference type="Pfam" id="PF10756">
    <property type="entry name" value="bPH_6"/>
    <property type="match status" value="1"/>
</dbReference>
<proteinExistence type="predicted"/>
<dbReference type="InterPro" id="IPR019692">
    <property type="entry name" value="CFP-6_PH"/>
</dbReference>
<feature type="transmembrane region" description="Helical" evidence="1">
    <location>
        <begin position="56"/>
        <end position="76"/>
    </location>
</feature>
<organism evidence="3 4">
    <name type="scientific">Micromonospora coerulea</name>
    <dbReference type="NCBI Taxonomy" id="47856"/>
    <lineage>
        <taxon>Bacteria</taxon>
        <taxon>Bacillati</taxon>
        <taxon>Actinomycetota</taxon>
        <taxon>Actinomycetes</taxon>
        <taxon>Micromonosporales</taxon>
        <taxon>Micromonosporaceae</taxon>
        <taxon>Micromonospora</taxon>
    </lineage>
</organism>